<dbReference type="Pfam" id="PF14661">
    <property type="entry name" value="HAUS6_N"/>
    <property type="match status" value="1"/>
</dbReference>
<dbReference type="Proteomes" id="UP000789508">
    <property type="component" value="Unassembled WGS sequence"/>
</dbReference>
<accession>A0A9N9BVB0</accession>
<evidence type="ECO:0000256" key="1">
    <source>
        <dbReference type="SAM" id="Coils"/>
    </source>
</evidence>
<reference evidence="4" key="1">
    <citation type="submission" date="2021-06" db="EMBL/GenBank/DDBJ databases">
        <authorList>
            <person name="Kallberg Y."/>
            <person name="Tangrot J."/>
            <person name="Rosling A."/>
        </authorList>
    </citation>
    <scope>NUCLEOTIDE SEQUENCE</scope>
    <source>
        <strain evidence="4">FL130A</strain>
    </source>
</reference>
<dbReference type="PANTHER" id="PTHR16151:SF2">
    <property type="entry name" value="HAUS AUGMIN-LIKE COMPLEX SUBUNIT 6"/>
    <property type="match status" value="1"/>
</dbReference>
<protein>
    <submittedName>
        <fullName evidence="4">11917_t:CDS:1</fullName>
    </submittedName>
</protein>
<dbReference type="GO" id="GO:0008017">
    <property type="term" value="F:microtubule binding"/>
    <property type="evidence" value="ECO:0007669"/>
    <property type="project" value="TreeGrafter"/>
</dbReference>
<evidence type="ECO:0000259" key="3">
    <source>
        <dbReference type="Pfam" id="PF14661"/>
    </source>
</evidence>
<dbReference type="OrthoDB" id="5575722at2759"/>
<organism evidence="4 5">
    <name type="scientific">Ambispora leptoticha</name>
    <dbReference type="NCBI Taxonomy" id="144679"/>
    <lineage>
        <taxon>Eukaryota</taxon>
        <taxon>Fungi</taxon>
        <taxon>Fungi incertae sedis</taxon>
        <taxon>Mucoromycota</taxon>
        <taxon>Glomeromycotina</taxon>
        <taxon>Glomeromycetes</taxon>
        <taxon>Archaeosporales</taxon>
        <taxon>Ambisporaceae</taxon>
        <taxon>Ambispora</taxon>
    </lineage>
</organism>
<feature type="region of interest" description="Disordered" evidence="2">
    <location>
        <begin position="638"/>
        <end position="667"/>
    </location>
</feature>
<dbReference type="GO" id="GO:0051225">
    <property type="term" value="P:spindle assembly"/>
    <property type="evidence" value="ECO:0007669"/>
    <property type="project" value="InterPro"/>
</dbReference>
<keyword evidence="1" id="KW-0175">Coiled coil</keyword>
<dbReference type="EMBL" id="CAJVPS010002801">
    <property type="protein sequence ID" value="CAG8576635.1"/>
    <property type="molecule type" value="Genomic_DNA"/>
</dbReference>
<proteinExistence type="predicted"/>
<gene>
    <name evidence="4" type="ORF">ALEPTO_LOCUS7062</name>
</gene>
<feature type="coiled-coil region" evidence="1">
    <location>
        <begin position="208"/>
        <end position="235"/>
    </location>
</feature>
<evidence type="ECO:0000256" key="2">
    <source>
        <dbReference type="SAM" id="MobiDB-lite"/>
    </source>
</evidence>
<keyword evidence="5" id="KW-1185">Reference proteome</keyword>
<name>A0A9N9BVB0_9GLOM</name>
<dbReference type="InterPro" id="IPR026797">
    <property type="entry name" value="HAUS_6"/>
</dbReference>
<dbReference type="InterPro" id="IPR028163">
    <property type="entry name" value="HAUS_6_N"/>
</dbReference>
<sequence length="704" mass="81188">MSTNTGMLRYLPSQTYCPRSIFWTNLMLLGFKPEIHAIGAYSTIIFDKDVFTRSTNNVKAMELIVWFLFDRLDPVGARDNFAGCWPVTNPAESRQFRQVAFKKLEQFRKEGCLGNNDLVLRLSFFNECQGDRFERIIMAFSSYVVQKTLVNNYPQHTQILNIDFEGLKKLAPEMRKNTLKKHVKIQTEKFVRHLQERKVCQDRWKNIADELTQRIRTVIANNDELEKENHEFYQNRSLFEKLDNMSVEQLYSLRLQQTENVREFWATCVNWIEENRKRIENVDDIISGQSNMYRLNGHEPRLEIPNIMMRLWEKQFHKEKINPYQNGKLDLESLIKLWKLAIQTLNLHALRSHRVTATYSESKKIFPESEQLINVFRQCVLEQKTQSQSVSILQESLRTRLNEINESIWLLNKEQSGNSILLPEGGTKNTISIRNLSIPITPFHFTNNNGDESSSIDTDVDMEAIELDLKKATTKVTINNHFSTKVYDDNEIEDEIVSFTISKNNMKANEIENWKSNANIGNSSLRPTTPNKYVPSIDTIEKTPDFASFSTPSLFNSRDETNFTTPTQINNKRVNDSVVCDAVIEQIFEFVTNSSDDFSQSSNSELELNQKNSKSLETHAIYNPISALEENAFKPSKEINRSPVAGDDTPSAPVIKTRSAMKSGPSKSLQQFSVKFAGVDDDETPSKNYDNINTSLEGDFMEID</sequence>
<feature type="domain" description="HAUS augmin-like complex subunit 6 N-terminal" evidence="3">
    <location>
        <begin position="22"/>
        <end position="266"/>
    </location>
</feature>
<dbReference type="PANTHER" id="PTHR16151">
    <property type="entry name" value="HAUS AUGMIN-LIKE COMPLEX SUBUNIT 6"/>
    <property type="match status" value="1"/>
</dbReference>
<dbReference type="GO" id="GO:0070652">
    <property type="term" value="C:HAUS complex"/>
    <property type="evidence" value="ECO:0007669"/>
    <property type="project" value="InterPro"/>
</dbReference>
<dbReference type="AlphaFoldDB" id="A0A9N9BVB0"/>
<comment type="caution">
    <text evidence="4">The sequence shown here is derived from an EMBL/GenBank/DDBJ whole genome shotgun (WGS) entry which is preliminary data.</text>
</comment>
<evidence type="ECO:0000313" key="5">
    <source>
        <dbReference type="Proteomes" id="UP000789508"/>
    </source>
</evidence>
<dbReference type="GO" id="GO:1990498">
    <property type="term" value="C:mitotic spindle microtubule"/>
    <property type="evidence" value="ECO:0007669"/>
    <property type="project" value="TreeGrafter"/>
</dbReference>
<evidence type="ECO:0000313" key="4">
    <source>
        <dbReference type="EMBL" id="CAG8576635.1"/>
    </source>
</evidence>